<evidence type="ECO:0000259" key="2">
    <source>
        <dbReference type="Pfam" id="PF00004"/>
    </source>
</evidence>
<feature type="compositionally biased region" description="Basic and acidic residues" evidence="1">
    <location>
        <begin position="13"/>
        <end position="24"/>
    </location>
</feature>
<dbReference type="GO" id="GO:0016887">
    <property type="term" value="F:ATP hydrolysis activity"/>
    <property type="evidence" value="ECO:0007669"/>
    <property type="project" value="InterPro"/>
</dbReference>
<feature type="domain" description="ATPase AAA-type core" evidence="2">
    <location>
        <begin position="633"/>
        <end position="764"/>
    </location>
</feature>
<organism evidence="3 4">
    <name type="scientific">Elysia crispata</name>
    <name type="common">lettuce slug</name>
    <dbReference type="NCBI Taxonomy" id="231223"/>
    <lineage>
        <taxon>Eukaryota</taxon>
        <taxon>Metazoa</taxon>
        <taxon>Spiralia</taxon>
        <taxon>Lophotrochozoa</taxon>
        <taxon>Mollusca</taxon>
        <taxon>Gastropoda</taxon>
        <taxon>Heterobranchia</taxon>
        <taxon>Euthyneura</taxon>
        <taxon>Panpulmonata</taxon>
        <taxon>Sacoglossa</taxon>
        <taxon>Placobranchoidea</taxon>
        <taxon>Plakobranchidae</taxon>
        <taxon>Elysia</taxon>
    </lineage>
</organism>
<dbReference type="EMBL" id="JAWDGP010008052">
    <property type="protein sequence ID" value="KAK3696199.1"/>
    <property type="molecule type" value="Genomic_DNA"/>
</dbReference>
<dbReference type="GO" id="GO:0005524">
    <property type="term" value="F:ATP binding"/>
    <property type="evidence" value="ECO:0007669"/>
    <property type="project" value="InterPro"/>
</dbReference>
<proteinExistence type="predicted"/>
<dbReference type="PANTHER" id="PTHR14690:SF0">
    <property type="entry name" value="IQ MOTIF CONTAINING WITH AAA DOMAIN 1"/>
    <property type="match status" value="1"/>
</dbReference>
<dbReference type="InterPro" id="IPR027417">
    <property type="entry name" value="P-loop_NTPase"/>
</dbReference>
<gene>
    <name evidence="3" type="ORF">RRG08_027642</name>
</gene>
<keyword evidence="4" id="KW-1185">Reference proteome</keyword>
<evidence type="ECO:0000313" key="4">
    <source>
        <dbReference type="Proteomes" id="UP001283361"/>
    </source>
</evidence>
<dbReference type="InterPro" id="IPR003959">
    <property type="entry name" value="ATPase_AAA_core"/>
</dbReference>
<feature type="region of interest" description="Disordered" evidence="1">
    <location>
        <begin position="528"/>
        <end position="550"/>
    </location>
</feature>
<dbReference type="Pfam" id="PF00004">
    <property type="entry name" value="AAA"/>
    <property type="match status" value="1"/>
</dbReference>
<sequence length="880" mass="101960">MAEDQASANVDSRPPEKGSSESLRKQSSSKGSSRSTQSETSSVSSSSRVEVKTRTRQTMAKALYWKCTPPTISSRLENKRWHELQMDLARLNQIENLVFFDNSGRSLEPAPITVPNKAFDFVLSRYIKYCLIAKQLDACYHYLVHPQKRILLRACIIAVFTRILELKNELVQIDQREYHFLEDILQTYDCTQADAELTIPLFIREERASILKDRERILRGLQAKHSIVKEDRKYSTKGIMTKQEAILLIQRQTRYYLGVIKSEMARRVLRPMSMTDEHSLQRSVINKWKVFATRKEAYMQKRELELILNMTPEKTLHSDTCASDAILSKRSRARAKENEEKYELDKESIETELFSSEGPFMAWSIHYTIKQWLLEVRDVLGNFPTFPSEAEGGSLVLFANKDLRDVADDLSIQMVNGKFVFPPQEKKKKAKKEKKIPKKNPWNGDAFEYIIDETDCMREMKSRTLEYTDYWHFKDDSANLKQTPDRELIKEQIRPRVANEIRLQVDELIRQELENLVYAIDRIRKKDSKPGKAKRDKKKDKNNKKKDKGDLTADRSVEELFEELLRDGIIRHYPKVGLEEFICEYSYSGGALDKAGVDPLPSLADVKRIITEFAVLPLASEELHKQAPLIRKLLLAGVRGTGKKLLLNAICHEVGATLFDLTPSNLEGKFDSPQGKKMLMHLIIKVGKALEPTVFWIEECEKMFLKKRNKADTAQPAQWVKILQKTLKKGIKNGDRMMLIGTTSQPDLTKPKKFNKFFDRIIIVPWPDYTSRYIMWKHFINLNLDEPLSIDFDLSSLTMVTPGFTAAAIKDTCQDVVSEERSSRLKYVPLEPSDFINEIWRHEPIYMEEQEKFLEWYKGTPLAKQRQQRIHQEENGALVS</sequence>
<feature type="compositionally biased region" description="Polar residues" evidence="1">
    <location>
        <begin position="1"/>
        <end position="10"/>
    </location>
</feature>
<evidence type="ECO:0000313" key="3">
    <source>
        <dbReference type="EMBL" id="KAK3696199.1"/>
    </source>
</evidence>
<feature type="region of interest" description="Disordered" evidence="1">
    <location>
        <begin position="1"/>
        <end position="54"/>
    </location>
</feature>
<dbReference type="AlphaFoldDB" id="A0AAE0XMD3"/>
<evidence type="ECO:0000256" key="1">
    <source>
        <dbReference type="SAM" id="MobiDB-lite"/>
    </source>
</evidence>
<accession>A0AAE0XMD3</accession>
<dbReference type="PANTHER" id="PTHR14690">
    <property type="entry name" value="IQ MOTIF CONTAINING WITH AAA DOMAIN 1"/>
    <property type="match status" value="1"/>
</dbReference>
<dbReference type="Proteomes" id="UP001283361">
    <property type="component" value="Unassembled WGS sequence"/>
</dbReference>
<protein>
    <recommendedName>
        <fullName evidence="2">ATPase AAA-type core domain-containing protein</fullName>
    </recommendedName>
</protein>
<comment type="caution">
    <text evidence="3">The sequence shown here is derived from an EMBL/GenBank/DDBJ whole genome shotgun (WGS) entry which is preliminary data.</text>
</comment>
<dbReference type="Gene3D" id="1.10.8.60">
    <property type="match status" value="1"/>
</dbReference>
<dbReference type="SUPFAM" id="SSF52540">
    <property type="entry name" value="P-loop containing nucleoside triphosphate hydrolases"/>
    <property type="match status" value="1"/>
</dbReference>
<feature type="compositionally biased region" description="Low complexity" evidence="1">
    <location>
        <begin position="25"/>
        <end position="48"/>
    </location>
</feature>
<reference evidence="3" key="1">
    <citation type="journal article" date="2023" name="G3 (Bethesda)">
        <title>A reference genome for the long-term kleptoplast-retaining sea slug Elysia crispata morphotype clarki.</title>
        <authorList>
            <person name="Eastman K.E."/>
            <person name="Pendleton A.L."/>
            <person name="Shaikh M.A."/>
            <person name="Suttiyut T."/>
            <person name="Ogas R."/>
            <person name="Tomko P."/>
            <person name="Gavelis G."/>
            <person name="Widhalm J.R."/>
            <person name="Wisecaver J.H."/>
        </authorList>
    </citation>
    <scope>NUCLEOTIDE SEQUENCE</scope>
    <source>
        <strain evidence="3">ECLA1</strain>
    </source>
</reference>
<name>A0AAE0XMD3_9GAST</name>
<dbReference type="InterPro" id="IPR052267">
    <property type="entry name" value="N-DRC_Component"/>
</dbReference>
<dbReference type="Gene3D" id="3.40.50.300">
    <property type="entry name" value="P-loop containing nucleotide triphosphate hydrolases"/>
    <property type="match status" value="1"/>
</dbReference>
<feature type="compositionally biased region" description="Basic residues" evidence="1">
    <location>
        <begin position="531"/>
        <end position="546"/>
    </location>
</feature>